<protein>
    <submittedName>
        <fullName evidence="2">Uncharacterized protein</fullName>
    </submittedName>
</protein>
<dbReference type="WBParaSite" id="ACAC_0000053901-mRNA-1">
    <property type="protein sequence ID" value="ACAC_0000053901-mRNA-1"/>
    <property type="gene ID" value="ACAC_0000053901"/>
</dbReference>
<dbReference type="Proteomes" id="UP000035642">
    <property type="component" value="Unassembled WGS sequence"/>
</dbReference>
<reference evidence="1" key="1">
    <citation type="submission" date="2012-09" db="EMBL/GenBank/DDBJ databases">
        <authorList>
            <person name="Martin A.A."/>
        </authorList>
    </citation>
    <scope>NUCLEOTIDE SEQUENCE</scope>
</reference>
<evidence type="ECO:0000313" key="1">
    <source>
        <dbReference type="Proteomes" id="UP000035642"/>
    </source>
</evidence>
<dbReference type="AlphaFoldDB" id="A0A0K0CTT8"/>
<name>A0A0K0CTT8_ANGCA</name>
<evidence type="ECO:0000313" key="2">
    <source>
        <dbReference type="WBParaSite" id="ACAC_0000053901-mRNA-1"/>
    </source>
</evidence>
<organism evidence="1 2">
    <name type="scientific">Angiostrongylus cantonensis</name>
    <name type="common">Rat lungworm</name>
    <dbReference type="NCBI Taxonomy" id="6313"/>
    <lineage>
        <taxon>Eukaryota</taxon>
        <taxon>Metazoa</taxon>
        <taxon>Ecdysozoa</taxon>
        <taxon>Nematoda</taxon>
        <taxon>Chromadorea</taxon>
        <taxon>Rhabditida</taxon>
        <taxon>Rhabditina</taxon>
        <taxon>Rhabditomorpha</taxon>
        <taxon>Strongyloidea</taxon>
        <taxon>Metastrongylidae</taxon>
        <taxon>Angiostrongylus</taxon>
    </lineage>
</organism>
<proteinExistence type="predicted"/>
<sequence>MSHGIVCASACSSTNTTQTTTRRFWTNSSLFAQGAFRLQQAPKITHNDEMHAYILALLGFLVEVVDLFDYEDVVCYKNWYFETPRPAPRSAVSLFFLEFRLL</sequence>
<keyword evidence="1" id="KW-1185">Reference proteome</keyword>
<reference evidence="2" key="2">
    <citation type="submission" date="2017-02" db="UniProtKB">
        <authorList>
            <consortium name="WormBaseParasite"/>
        </authorList>
    </citation>
    <scope>IDENTIFICATION</scope>
</reference>
<accession>A0A0K0CTT8</accession>